<feature type="coiled-coil region" evidence="1">
    <location>
        <begin position="39"/>
        <end position="66"/>
    </location>
</feature>
<dbReference type="InterPro" id="IPR037524">
    <property type="entry name" value="PA14/GLEYA"/>
</dbReference>
<dbReference type="EMBL" id="LR796220">
    <property type="protein sequence ID" value="CAB4128870.1"/>
    <property type="molecule type" value="Genomic_DNA"/>
</dbReference>
<evidence type="ECO:0000313" key="3">
    <source>
        <dbReference type="EMBL" id="CAB4128870.1"/>
    </source>
</evidence>
<gene>
    <name evidence="3" type="ORF">UFOVP110_99</name>
    <name evidence="4" type="ORF">UFOVP223_65</name>
</gene>
<proteinExistence type="predicted"/>
<evidence type="ECO:0000313" key="4">
    <source>
        <dbReference type="EMBL" id="CAB5219370.1"/>
    </source>
</evidence>
<name>A0A6J5L7X1_9CAUD</name>
<evidence type="ECO:0000256" key="1">
    <source>
        <dbReference type="SAM" id="Coils"/>
    </source>
</evidence>
<accession>A0A6J5L7X1</accession>
<dbReference type="Gene3D" id="3.90.182.10">
    <property type="entry name" value="Toxin - Anthrax Protective Antigen,domain 1"/>
    <property type="match status" value="1"/>
</dbReference>
<keyword evidence="1" id="KW-0175">Coiled coil</keyword>
<dbReference type="EMBL" id="LR798276">
    <property type="protein sequence ID" value="CAB5219370.1"/>
    <property type="molecule type" value="Genomic_DNA"/>
</dbReference>
<dbReference type="SUPFAM" id="SSF56988">
    <property type="entry name" value="Anthrax protective antigen"/>
    <property type="match status" value="1"/>
</dbReference>
<organism evidence="3">
    <name type="scientific">uncultured Caudovirales phage</name>
    <dbReference type="NCBI Taxonomy" id="2100421"/>
    <lineage>
        <taxon>Viruses</taxon>
        <taxon>Duplodnaviria</taxon>
        <taxon>Heunggongvirae</taxon>
        <taxon>Uroviricota</taxon>
        <taxon>Caudoviricetes</taxon>
        <taxon>Peduoviridae</taxon>
        <taxon>Maltschvirus</taxon>
        <taxon>Maltschvirus maltsch</taxon>
    </lineage>
</organism>
<sequence length="488" mass="51972">MNKLRKYAALFGATLAVTLPLMMSSPAMADSTSDYNAKVAAAKAKIAAVQSQLDMAQSQLDALKNSSSNDAQLLAQAQNDVFLAKEALDTAASDYTSKQALYETAFTAQSTAEDDFNAAVDAVGVASDAVDIAYAAYDQANTNTNNAAAEVATAQNNYDTKLITVGGGGQVTAGLKADIYTNINRNGNPPSRSDVAYTYCKTITVTNINKDWGNGNIEGCGGDYVMIHYRGFITYPTTKQVYFYAAADDGFYMTINGQNIINDWSLKGCGGNSAGLFSFTGGQSYAIDAWMYEWTGGACNTLYYQPLNSGQWTVAPASFFTQQAVALTTKDPALKAILDQKTQAYVDAVAAEDAALANYNTEADDYDSAVAVYQNKQEVLQQKQSLLNTADTALASAETTWQADSDTYAEKDAILTGRKNQFSVTFNAIQAKAGEVATYEASLETAKTELAAIPKPTAAPKTTKKVTAAPAKVTKVVARAKFVPNPKQ</sequence>
<dbReference type="PROSITE" id="PS51820">
    <property type="entry name" value="PA14"/>
    <property type="match status" value="1"/>
</dbReference>
<protein>
    <submittedName>
        <fullName evidence="3">PA14 domain containing protein</fullName>
    </submittedName>
</protein>
<reference evidence="3" key="1">
    <citation type="submission" date="2020-04" db="EMBL/GenBank/DDBJ databases">
        <authorList>
            <person name="Chiriac C."/>
            <person name="Salcher M."/>
            <person name="Ghai R."/>
            <person name="Kavagutti S V."/>
        </authorList>
    </citation>
    <scope>NUCLEOTIDE SEQUENCE</scope>
</reference>
<evidence type="ECO:0000259" key="2">
    <source>
        <dbReference type="PROSITE" id="PS51820"/>
    </source>
</evidence>
<feature type="domain" description="PA14" evidence="2">
    <location>
        <begin position="170"/>
        <end position="318"/>
    </location>
</feature>